<organism evidence="1 2">
    <name type="scientific">Stephania yunnanensis</name>
    <dbReference type="NCBI Taxonomy" id="152371"/>
    <lineage>
        <taxon>Eukaryota</taxon>
        <taxon>Viridiplantae</taxon>
        <taxon>Streptophyta</taxon>
        <taxon>Embryophyta</taxon>
        <taxon>Tracheophyta</taxon>
        <taxon>Spermatophyta</taxon>
        <taxon>Magnoliopsida</taxon>
        <taxon>Ranunculales</taxon>
        <taxon>Menispermaceae</taxon>
        <taxon>Menispermoideae</taxon>
        <taxon>Cissampelideae</taxon>
        <taxon>Stephania</taxon>
    </lineage>
</organism>
<reference evidence="1 2" key="1">
    <citation type="submission" date="2024-01" db="EMBL/GenBank/DDBJ databases">
        <title>Genome assemblies of Stephania.</title>
        <authorList>
            <person name="Yang L."/>
        </authorList>
    </citation>
    <scope>NUCLEOTIDE SEQUENCE [LARGE SCALE GENOMIC DNA]</scope>
    <source>
        <strain evidence="1">YNDBR</strain>
        <tissue evidence="1">Leaf</tissue>
    </source>
</reference>
<gene>
    <name evidence="1" type="ORF">Syun_017350</name>
</gene>
<dbReference type="Proteomes" id="UP001420932">
    <property type="component" value="Unassembled WGS sequence"/>
</dbReference>
<keyword evidence="2" id="KW-1185">Reference proteome</keyword>
<proteinExistence type="predicted"/>
<sequence>MPRKLDKSIIETKFDKESTRLKLHTFSRIFFKRASEFLFDNFIKQKSALFSKTFKTKFDLSII</sequence>
<evidence type="ECO:0000313" key="2">
    <source>
        <dbReference type="Proteomes" id="UP001420932"/>
    </source>
</evidence>
<dbReference type="EMBL" id="JBBNAF010000007">
    <property type="protein sequence ID" value="KAK9128553.1"/>
    <property type="molecule type" value="Genomic_DNA"/>
</dbReference>
<protein>
    <submittedName>
        <fullName evidence="1">Uncharacterized protein</fullName>
    </submittedName>
</protein>
<dbReference type="AlphaFoldDB" id="A0AAP0J910"/>
<comment type="caution">
    <text evidence="1">The sequence shown here is derived from an EMBL/GenBank/DDBJ whole genome shotgun (WGS) entry which is preliminary data.</text>
</comment>
<name>A0AAP0J910_9MAGN</name>
<evidence type="ECO:0000313" key="1">
    <source>
        <dbReference type="EMBL" id="KAK9128553.1"/>
    </source>
</evidence>
<accession>A0AAP0J910</accession>